<dbReference type="PANTHER" id="PTHR34835">
    <property type="entry name" value="OS07G0283600 PROTEIN-RELATED"/>
    <property type="match status" value="1"/>
</dbReference>
<dbReference type="Proteomes" id="UP000823388">
    <property type="component" value="Chromosome 5N"/>
</dbReference>
<dbReference type="AlphaFoldDB" id="A0A8T0RWM1"/>
<name>A0A8T0RWM1_PANVG</name>
<protein>
    <submittedName>
        <fullName evidence="1">Uncharacterized protein</fullName>
    </submittedName>
</protein>
<reference evidence="1" key="1">
    <citation type="submission" date="2020-05" db="EMBL/GenBank/DDBJ databases">
        <title>WGS assembly of Panicum virgatum.</title>
        <authorList>
            <person name="Lovell J.T."/>
            <person name="Jenkins J."/>
            <person name="Shu S."/>
            <person name="Juenger T.E."/>
            <person name="Schmutz J."/>
        </authorList>
    </citation>
    <scope>NUCLEOTIDE SEQUENCE</scope>
    <source>
        <strain evidence="1">AP13</strain>
    </source>
</reference>
<dbReference type="PANTHER" id="PTHR34835:SF69">
    <property type="entry name" value="UBIQUITIN-LIKE PROTEASE FAMILY PROFILE DOMAIN-CONTAINING PROTEIN"/>
    <property type="match status" value="1"/>
</dbReference>
<dbReference type="EMBL" id="CM029046">
    <property type="protein sequence ID" value="KAG2589036.1"/>
    <property type="molecule type" value="Genomic_DNA"/>
</dbReference>
<keyword evidence="2" id="KW-1185">Reference proteome</keyword>
<evidence type="ECO:0000313" key="1">
    <source>
        <dbReference type="EMBL" id="KAG2589036.1"/>
    </source>
</evidence>
<organism evidence="1 2">
    <name type="scientific">Panicum virgatum</name>
    <name type="common">Blackwell switchgrass</name>
    <dbReference type="NCBI Taxonomy" id="38727"/>
    <lineage>
        <taxon>Eukaryota</taxon>
        <taxon>Viridiplantae</taxon>
        <taxon>Streptophyta</taxon>
        <taxon>Embryophyta</taxon>
        <taxon>Tracheophyta</taxon>
        <taxon>Spermatophyta</taxon>
        <taxon>Magnoliopsida</taxon>
        <taxon>Liliopsida</taxon>
        <taxon>Poales</taxon>
        <taxon>Poaceae</taxon>
        <taxon>PACMAD clade</taxon>
        <taxon>Panicoideae</taxon>
        <taxon>Panicodae</taxon>
        <taxon>Paniceae</taxon>
        <taxon>Panicinae</taxon>
        <taxon>Panicum</taxon>
        <taxon>Panicum sect. Hiantes</taxon>
    </lineage>
</organism>
<comment type="caution">
    <text evidence="1">The sequence shown here is derived from an EMBL/GenBank/DDBJ whole genome shotgun (WGS) entry which is preliminary data.</text>
</comment>
<evidence type="ECO:0000313" key="2">
    <source>
        <dbReference type="Proteomes" id="UP000823388"/>
    </source>
</evidence>
<sequence>MRNDAARNRGSGSRRNAADQVNEALELFPVQRCQTDTTEVRHPAVKDDYIVSSTRSSIKQVYDVISSFTEQKRDLVRSIGFGGILLFPPLKNINRRFAVWLMSRVDPLSQTIVVNNCKRIKFNKTDVEKVFGIPCHGKVVSDCNMPRKVIIPTVKKSYPGTDARENRSIKAAQEVVEKQCSGTMTDTEQDAFKVAFVIYLMSTLLAPGSKYDYVSLEYWGALVEPASIKDFDWCEYVLRKLLQAVVKLKNELQVGNKVSNITGCSVFLQILYLDSIDIGVMNMEHSSFPRIKHFAAEELKSMILADSLSRKPDNLGFEYGRSQLREAAGICYSWACQSFSACAGKIGTTLPGLWEVACSFSRALGVHMKAAGALFFAVAEFEVLSTRNQCNHPSSISSINNNRAFHERILLHNMQGAGNRIDRV</sequence>
<accession>A0A8T0RWM1</accession>
<gene>
    <name evidence="1" type="ORF">PVAP13_5NG389500</name>
</gene>
<proteinExistence type="predicted"/>